<keyword evidence="1" id="KW-0378">Hydrolase</keyword>
<keyword evidence="1" id="KW-0808">Transferase</keyword>
<organism evidence="1 2">
    <name type="scientific">Vermiconidia calcicola</name>
    <dbReference type="NCBI Taxonomy" id="1690605"/>
    <lineage>
        <taxon>Eukaryota</taxon>
        <taxon>Fungi</taxon>
        <taxon>Dikarya</taxon>
        <taxon>Ascomycota</taxon>
        <taxon>Pezizomycotina</taxon>
        <taxon>Dothideomycetes</taxon>
        <taxon>Dothideomycetidae</taxon>
        <taxon>Mycosphaerellales</taxon>
        <taxon>Extremaceae</taxon>
        <taxon>Vermiconidia</taxon>
    </lineage>
</organism>
<accession>A0ACC3MJL5</accession>
<proteinExistence type="predicted"/>
<dbReference type="EC" id="3.2.1.21" evidence="1"/>
<dbReference type="EMBL" id="JAUTXU010000228">
    <property type="protein sequence ID" value="KAK3697295.1"/>
    <property type="molecule type" value="Genomic_DNA"/>
</dbReference>
<evidence type="ECO:0000313" key="1">
    <source>
        <dbReference type="EMBL" id="KAK3697295.1"/>
    </source>
</evidence>
<reference evidence="1" key="1">
    <citation type="submission" date="2023-07" db="EMBL/GenBank/DDBJ databases">
        <title>Black Yeasts Isolated from many extreme environments.</title>
        <authorList>
            <person name="Coleine C."/>
            <person name="Stajich J.E."/>
            <person name="Selbmann L."/>
        </authorList>
    </citation>
    <scope>NUCLEOTIDE SEQUENCE</scope>
    <source>
        <strain evidence="1">CCFEE 5714</strain>
    </source>
</reference>
<evidence type="ECO:0000313" key="2">
    <source>
        <dbReference type="Proteomes" id="UP001281147"/>
    </source>
</evidence>
<comment type="caution">
    <text evidence="1">The sequence shown here is derived from an EMBL/GenBank/DDBJ whole genome shotgun (WGS) entry which is preliminary data.</text>
</comment>
<dbReference type="Proteomes" id="UP001281147">
    <property type="component" value="Unassembled WGS sequence"/>
</dbReference>
<keyword evidence="1" id="KW-0326">Glycosidase</keyword>
<protein>
    <submittedName>
        <fullName evidence="1">RNA polymerase II C-terminal domain kinase beta subunit</fullName>
        <ecNumber evidence="1">3.2.1.21</ecNumber>
    </submittedName>
</protein>
<keyword evidence="2" id="KW-1185">Reference proteome</keyword>
<sequence length="949" mass="106374">MVYVPWQDYGICKYWMLKRCYTGDTCRYEHPEPNERKRLWDRKLAEQDEAAKRGIPRPQPPPREATDRGIDDAHPYGARRAPPPPLPAVLPEPDRPVHPWATDRWGEYGLGRAPPPPLGTALPEPDRPVRPWDRPTDRSGRYEHGRAPPPPDDQATQVGGHMPRLAPELSSNVRPLDHKHETVNSLQDACAHPGAHPASTAPPNGQQSYQGLDGAQPSSRPSHSAPGLQSLQSVPPVSGAVDLFVDPAASRSQSIEVSMLDAPPSPRMVEATKKPKNANRMPLGKPNRLQSARADSNATADVWAGPNAAYLKKKVEEYARPSALSDDSPSGNAVSVWKRPDANGDTHMTSTIEAPERGLASAYWKRMRQQQSKHENVVEQEGGVGGTRAEVNKALARISELPRDNASTSKAQVQTLSSPPTTFAKPDIPASKMGATKRLSNGEAKHVGPHPSIIRVSAPYMSQSGIEKKLQPTAAQGQFDVQERSIAEAREDSMRLQGCTWIDNVRRALQLPIRTYTTACVYYHKFRLAHPGTLNGMEYGSAWADACAASLLTACKVEDTLKKSRDILAAAYNLKSSTLDQLGSEDTIFEAPSRAVVGLERMVLEAGAFDFRSKYPHKLLAKIAKTMPEGEDGERQKVYDVAWTILTDLHRTFAPLKQTSATMALASLELAAHLAATTSPNNVSATRDQLQRFNIDTWSTSREEIMETLLDLLDLYTQHTSNTILGPKYSLDDFLRIRLALNKECSENNLSRHTTAPSSDRSANGSTLRVANGHPTPVSPPQPGAQQHLTAAGTQAIPEGGVTLRFMLNPQLAFDEKAEVQKYFVEEWEEYEEEIEVPVPRPQSREREKRPSLDRSVDGGGRGGRSDSGGARGREDREREREKEREREREREIERERARLRDRERERDRDRRYDDRRYDERDRRYDDRRDRRYDDRRLVDDRRRRDDRR</sequence>
<keyword evidence="1" id="KW-0418">Kinase</keyword>
<name>A0ACC3MJL5_9PEZI</name>
<gene>
    <name evidence="1" type="primary">CTK2_2</name>
    <name evidence="1" type="ORF">LTR37_017528</name>
</gene>